<dbReference type="EMBL" id="JBAHYK010001140">
    <property type="protein sequence ID" value="KAL0569338.1"/>
    <property type="molecule type" value="Genomic_DNA"/>
</dbReference>
<name>A0ABR3F2V2_9AGAR</name>
<comment type="caution">
    <text evidence="2">The sequence shown here is derived from an EMBL/GenBank/DDBJ whole genome shotgun (WGS) entry which is preliminary data.</text>
</comment>
<evidence type="ECO:0000256" key="1">
    <source>
        <dbReference type="SAM" id="MobiDB-lite"/>
    </source>
</evidence>
<evidence type="ECO:0000313" key="2">
    <source>
        <dbReference type="EMBL" id="KAL0569338.1"/>
    </source>
</evidence>
<evidence type="ECO:0000313" key="3">
    <source>
        <dbReference type="Proteomes" id="UP001465976"/>
    </source>
</evidence>
<keyword evidence="3" id="KW-1185">Reference proteome</keyword>
<dbReference type="Proteomes" id="UP001465976">
    <property type="component" value="Unassembled WGS sequence"/>
</dbReference>
<reference evidence="2 3" key="1">
    <citation type="submission" date="2024-02" db="EMBL/GenBank/DDBJ databases">
        <title>A draft genome for the cacao thread blight pathogen Marasmius crinis-equi.</title>
        <authorList>
            <person name="Cohen S.P."/>
            <person name="Baruah I.K."/>
            <person name="Amoako-Attah I."/>
            <person name="Bukari Y."/>
            <person name="Meinhardt L.W."/>
            <person name="Bailey B.A."/>
        </authorList>
    </citation>
    <scope>NUCLEOTIDE SEQUENCE [LARGE SCALE GENOMIC DNA]</scope>
    <source>
        <strain evidence="2 3">GH-76</strain>
    </source>
</reference>
<protein>
    <submittedName>
        <fullName evidence="2">Uncharacterized protein</fullName>
    </submittedName>
</protein>
<proteinExistence type="predicted"/>
<gene>
    <name evidence="2" type="ORF">V5O48_012626</name>
</gene>
<feature type="compositionally biased region" description="Basic and acidic residues" evidence="1">
    <location>
        <begin position="22"/>
        <end position="40"/>
    </location>
</feature>
<feature type="compositionally biased region" description="Acidic residues" evidence="1">
    <location>
        <begin position="172"/>
        <end position="181"/>
    </location>
</feature>
<feature type="region of interest" description="Disordered" evidence="1">
    <location>
        <begin position="137"/>
        <end position="181"/>
    </location>
</feature>
<feature type="region of interest" description="Disordered" evidence="1">
    <location>
        <begin position="1"/>
        <end position="44"/>
    </location>
</feature>
<accession>A0ABR3F2V2</accession>
<feature type="compositionally biased region" description="Polar residues" evidence="1">
    <location>
        <begin position="153"/>
        <end position="164"/>
    </location>
</feature>
<sequence length="936" mass="105517">MFKRLKKAFRALIDPEPDENPAEPHSKTPPEPQRVVRESGKPANIAASNIPLARKASSSIGQRIRKKVRIHSPERTRTNVQLRDSQTDILPGLSSSIPSQMQPDVYTVESFYRDHNGKFYPIPSQNLPPPNFHSIPLQNHPTPARPGFPHPHSTAQNSTYSSALPASPQFDEVPDSSDENYSIEEDFPDDIFFCNVGHAPLVDTADLIDNWNGWPQGHYHAHVPSSLLHQVDEFRVHWATAMESGSCHQGTSATAESIHNGYKKIRRCLGLLECDNPNCARITRSHSTPQRVANQIGTLCACSDLNDPDKIFPLQHVECDNVATIIQYAGGIWYCNGIPHQHEIIPRTHHLSRSQKSQLQQLVRANPTATPAALRAGNTVTGESLFGISDRFGDKKATRYEVQKVAPKKPPSGDEWVELFTAFRKENPGVVSDHWDDNGVVVISIQTPFMAQHLTNASKNEDGLSGLVSDAAQKWFRIWSSCLITTSVYSPVLSVWVPGVYSYANGETRVHYQYHFTGVFRTIVSGKQALGEEIKDSDFAGILAKHSIVAAVRRLSHQLGGEAAVDDNFICHLCIGTPGFWGSWKKRFYSEHPVDLNEIQPRSNIADRLSRGMSVLTKDGLFWYPGRVIEFLKGENEPVTLDTQCLLKYWRHNQPADGAKHRPGCYAKIRIRNMRDGLGNSLKDRRETRLGLWKTTREINADKMQAEEGQTPLKSAPYTTEIRRILAPHISRLQALIFRRNELKSLDYPTIKYQEDKKRPEVDLTGGLHLTLRSQIQNYMYNCIPGVKELKKHTWVTDGPLQDALMLYIAHRDEEEFAAKTECPKTGAKHTRFIRARAWERLVAYTGKTENGREIPMREDVNYQSLALLEDRMFAPQFNPGEAGEQQWGVDVGIHQCDWDPYPNFPDEKGAVHHAWENQDVRTSLAALNSGLTYMA</sequence>
<organism evidence="2 3">
    <name type="scientific">Marasmius crinis-equi</name>
    <dbReference type="NCBI Taxonomy" id="585013"/>
    <lineage>
        <taxon>Eukaryota</taxon>
        <taxon>Fungi</taxon>
        <taxon>Dikarya</taxon>
        <taxon>Basidiomycota</taxon>
        <taxon>Agaricomycotina</taxon>
        <taxon>Agaricomycetes</taxon>
        <taxon>Agaricomycetidae</taxon>
        <taxon>Agaricales</taxon>
        <taxon>Marasmiineae</taxon>
        <taxon>Marasmiaceae</taxon>
        <taxon>Marasmius</taxon>
    </lineage>
</organism>